<dbReference type="AlphaFoldDB" id="A0A1X0P7Z6"/>
<dbReference type="Proteomes" id="UP000192257">
    <property type="component" value="Unassembled WGS sequence"/>
</dbReference>
<organism evidence="1 2">
    <name type="scientific">Trypanosoma theileri</name>
    <dbReference type="NCBI Taxonomy" id="67003"/>
    <lineage>
        <taxon>Eukaryota</taxon>
        <taxon>Discoba</taxon>
        <taxon>Euglenozoa</taxon>
        <taxon>Kinetoplastea</taxon>
        <taxon>Metakinetoplastina</taxon>
        <taxon>Trypanosomatida</taxon>
        <taxon>Trypanosomatidae</taxon>
        <taxon>Trypanosoma</taxon>
    </lineage>
</organism>
<name>A0A1X0P7Z6_9TRYP</name>
<dbReference type="RefSeq" id="XP_028886819.1">
    <property type="nucleotide sequence ID" value="XM_029022273.1"/>
</dbReference>
<gene>
    <name evidence="1" type="ORF">TM35_000035060</name>
</gene>
<dbReference type="Gene3D" id="1.10.238.10">
    <property type="entry name" value="EF-hand"/>
    <property type="match status" value="1"/>
</dbReference>
<proteinExistence type="predicted"/>
<dbReference type="EMBL" id="NBCO01000003">
    <property type="protein sequence ID" value="ORC92753.1"/>
    <property type="molecule type" value="Genomic_DNA"/>
</dbReference>
<dbReference type="GeneID" id="39982053"/>
<comment type="caution">
    <text evidence="1">The sequence shown here is derived from an EMBL/GenBank/DDBJ whole genome shotgun (WGS) entry which is preliminary data.</text>
</comment>
<protein>
    <submittedName>
        <fullName evidence="1">Putative vesicle-fusing ATPase</fullName>
    </submittedName>
</protein>
<dbReference type="VEuPathDB" id="TriTrypDB:TM35_000035060"/>
<dbReference type="OrthoDB" id="444540at2759"/>
<keyword evidence="2" id="KW-1185">Reference proteome</keyword>
<accession>A0A1X0P7Z6</accession>
<reference evidence="1 2" key="1">
    <citation type="submission" date="2017-03" db="EMBL/GenBank/DDBJ databases">
        <title>An alternative strategy for trypanosome survival in the mammalian bloodstream revealed through genome and transcriptome analysis of the ubiquitous bovine parasite Trypanosoma (Megatrypanum) theileri.</title>
        <authorList>
            <person name="Kelly S."/>
            <person name="Ivens A."/>
            <person name="Mott A."/>
            <person name="O'Neill E."/>
            <person name="Emms D."/>
            <person name="Macleod O."/>
            <person name="Voorheis P."/>
            <person name="Matthews J."/>
            <person name="Matthews K."/>
            <person name="Carrington M."/>
        </authorList>
    </citation>
    <scope>NUCLEOTIDE SEQUENCE [LARGE SCALE GENOMIC DNA]</scope>
    <source>
        <strain evidence="1">Edinburgh</strain>
    </source>
</reference>
<dbReference type="STRING" id="67003.A0A1X0P7Z6"/>
<sequence>MIALDSTAESLQRDPQYLLRLYHKVIQCIVKCDPSSFVRTLSPGFVQIDSKYRVRSRVKPTELWLLKGILRQIIPANIVSDRELLILLTLLPLEEYKDSKMVGESTDICVSPVTLLHCLRNLCPMRVSLLREILRTIERITPRPHPSDSVYGKTLLAKLREEKNTACVFETAPLIDYLTETFDLTISESLFLIEYCSTGSGPTCDTILLDGAYLCVLLYQHPLPVDVHFPLLMSVFTEAVGDPIGDTHSGTLALLEQLHHVQLESCSDIISRDKFDISIDIGEELANSCLTARVFEDFCKGLRVGLLTDEVRQLFQYLRLEGPREVVSVKILLREFVRHFSPAGESLFGIVEEATRRYIVKSGGILALPRLHLSLPDGFLPITTFISSLREAGVPDLVSDVELEWLRFKARDRFHLIILLCGRFPGNREALVRQLFDQIKNLENTTTKSEGVNVEHVLSQFHPENAKDALVVSGEEWRHVMSCCFSDGTSNILTFDRFLYFWAAVSAACSDDSVFTMILWRCFNMHAKR</sequence>
<evidence type="ECO:0000313" key="2">
    <source>
        <dbReference type="Proteomes" id="UP000192257"/>
    </source>
</evidence>
<evidence type="ECO:0000313" key="1">
    <source>
        <dbReference type="EMBL" id="ORC92753.1"/>
    </source>
</evidence>